<dbReference type="OrthoDB" id="4865570at2"/>
<dbReference type="InterPro" id="IPR036624">
    <property type="entry name" value="Hcp1-lik_sf"/>
</dbReference>
<keyword evidence="2" id="KW-1185">Reference proteome</keyword>
<dbReference type="Pfam" id="PF05638">
    <property type="entry name" value="T6SS_HCP"/>
    <property type="match status" value="1"/>
</dbReference>
<dbReference type="Proteomes" id="UP000286576">
    <property type="component" value="Unassembled WGS sequence"/>
</dbReference>
<evidence type="ECO:0000313" key="1">
    <source>
        <dbReference type="EMBL" id="RIV82860.1"/>
    </source>
</evidence>
<accession>A0A418NN52</accession>
<dbReference type="AlphaFoldDB" id="A0A418NN52"/>
<name>A0A418NN52_9SPHN</name>
<dbReference type="Gene3D" id="2.30.110.20">
    <property type="entry name" value="Hcp1-like"/>
    <property type="match status" value="1"/>
</dbReference>
<dbReference type="EMBL" id="QXFL01000013">
    <property type="protein sequence ID" value="RIV82860.1"/>
    <property type="molecule type" value="Genomic_DNA"/>
</dbReference>
<dbReference type="PANTHER" id="PTHR36152">
    <property type="entry name" value="CYTOPLASMIC PROTEIN-RELATED"/>
    <property type="match status" value="1"/>
</dbReference>
<dbReference type="InterPro" id="IPR053165">
    <property type="entry name" value="HSI-I_assembly_Hcp1"/>
</dbReference>
<protein>
    <submittedName>
        <fullName evidence="1">Hcp1 family type VI secretion system effector</fullName>
    </submittedName>
</protein>
<sequence length="160" mass="17514">MTVSVFMKPDGIEGEATDEKHDKEIRLSSCSFAASNSSAYNNASKTVSKGQAQMADIQFSKEADKTSVELFKACASGKVIPKVKISFQTNVGDDKKIDFLVYELENVVVNSYNFSASSEADEHGSLTYAKIKQIYDQRDEKGNSKGKVEGFFDVLLNKAG</sequence>
<comment type="caution">
    <text evidence="1">The sequence shown here is derived from an EMBL/GenBank/DDBJ whole genome shotgun (WGS) entry which is preliminary data.</text>
</comment>
<dbReference type="SUPFAM" id="SSF141452">
    <property type="entry name" value="Hcp1-like"/>
    <property type="match status" value="1"/>
</dbReference>
<gene>
    <name evidence="1" type="ORF">D2V07_17270</name>
</gene>
<organism evidence="1 2">
    <name type="scientific">Aurantiacibacter zhengii</name>
    <dbReference type="NCBI Taxonomy" id="2307003"/>
    <lineage>
        <taxon>Bacteria</taxon>
        <taxon>Pseudomonadati</taxon>
        <taxon>Pseudomonadota</taxon>
        <taxon>Alphaproteobacteria</taxon>
        <taxon>Sphingomonadales</taxon>
        <taxon>Erythrobacteraceae</taxon>
        <taxon>Aurantiacibacter</taxon>
    </lineage>
</organism>
<evidence type="ECO:0000313" key="2">
    <source>
        <dbReference type="Proteomes" id="UP000286576"/>
    </source>
</evidence>
<dbReference type="PANTHER" id="PTHR36152:SF1">
    <property type="entry name" value="UBIQUITIN-LIKE DOMAIN-CONTAINING PROTEIN"/>
    <property type="match status" value="1"/>
</dbReference>
<dbReference type="RefSeq" id="WP_119588159.1">
    <property type="nucleotide sequence ID" value="NZ_CAWODQ010000005.1"/>
</dbReference>
<proteinExistence type="predicted"/>
<reference evidence="1 2" key="1">
    <citation type="submission" date="2018-08" db="EMBL/GenBank/DDBJ databases">
        <title>Erythrobacter zhengii sp.nov., a bacterium isolated from deep-sea sediment.</title>
        <authorList>
            <person name="Fang C."/>
            <person name="Wu Y.-H."/>
            <person name="Sun C."/>
            <person name="Wang H."/>
            <person name="Cheng H."/>
            <person name="Meng F.-X."/>
            <person name="Wang C.-S."/>
            <person name="Xu X.-W."/>
        </authorList>
    </citation>
    <scope>NUCLEOTIDE SEQUENCE [LARGE SCALE GENOMIC DNA]</scope>
    <source>
        <strain evidence="1 2">V18</strain>
    </source>
</reference>
<dbReference type="InterPro" id="IPR008514">
    <property type="entry name" value="T6SS_Hcp"/>
</dbReference>